<feature type="region of interest" description="Disordered" evidence="2">
    <location>
        <begin position="476"/>
        <end position="534"/>
    </location>
</feature>
<keyword evidence="3" id="KW-0812">Transmembrane</keyword>
<sequence>MNLFITSKFMHILMLILLIEPCHGLFEWLYGENRENELKSTPGQADMKYEVVTTDDKFLEFAKTLNELKPLDACHNIVVYNLKRKCGELSEEELGKLAVQLFNCQAEAENRPTFLCTSDMTLAACTKDMDSTTWNGYQIVGNRARAMCYATQQLQFQKLTERAVNNLAISAYNHLESMKEIKDGQQQIHSLTTDTVRKLFESQQDLLTTHESLKSAHQTVFTHVADNVKQLVHEKSLIATGNKELAEMTENIREKLDMTSEHLKNQEKQQRENHEKILQDLKEIQKKSQDALRDLSGRTKQLISNHEEMMTQYQVMFKNLQKMNNSINGLLKTVSDMQEKLEKKLGWVSKLLGGADDKLHVIICCIHHIVFFLLMVIIAAFLQLPVLLRTILLMLIAVNAGCEINYNKSLGFTVLFVITSSTIIAHWTIVWIRWQASKVYGTNKLTYTSGQSFNSREIRELTSVLGRLQQSLNDNLDIDPSNQHCNGNSTSIPYDDRNHLSNITPSPVRHTSITPSPVNRYHHTSVDPIPEVGENQSHNLSQVRRLLINQMGDGPGRTTSRSSTPLSSRNSSRSATPLLGIKCKGVTRAGSSCRMPASSGFDYCYRHR</sequence>
<evidence type="ECO:0000256" key="4">
    <source>
        <dbReference type="SAM" id="SignalP"/>
    </source>
</evidence>
<feature type="transmembrane region" description="Helical" evidence="3">
    <location>
        <begin position="410"/>
        <end position="434"/>
    </location>
</feature>
<evidence type="ECO:0008006" key="7">
    <source>
        <dbReference type="Google" id="ProtNLM"/>
    </source>
</evidence>
<gene>
    <name evidence="5" type="ORF">SNE40_014391</name>
</gene>
<accession>A0AAN8JDE6</accession>
<feature type="compositionally biased region" description="Polar residues" evidence="2">
    <location>
        <begin position="476"/>
        <end position="492"/>
    </location>
</feature>
<feature type="chain" id="PRO_5043011978" description="Protein brambleberry" evidence="4">
    <location>
        <begin position="25"/>
        <end position="608"/>
    </location>
</feature>
<evidence type="ECO:0000313" key="6">
    <source>
        <dbReference type="Proteomes" id="UP001347796"/>
    </source>
</evidence>
<keyword evidence="4" id="KW-0732">Signal</keyword>
<evidence type="ECO:0000313" key="5">
    <source>
        <dbReference type="EMBL" id="KAK6176026.1"/>
    </source>
</evidence>
<keyword evidence="3" id="KW-0472">Membrane</keyword>
<name>A0AAN8JDE6_PATCE</name>
<evidence type="ECO:0000256" key="1">
    <source>
        <dbReference type="SAM" id="Coils"/>
    </source>
</evidence>
<feature type="coiled-coil region" evidence="1">
    <location>
        <begin position="249"/>
        <end position="294"/>
    </location>
</feature>
<dbReference type="InterPro" id="IPR040346">
    <property type="entry name" value="GEX1/Brambleberry"/>
</dbReference>
<reference evidence="5 6" key="1">
    <citation type="submission" date="2024-01" db="EMBL/GenBank/DDBJ databases">
        <title>The genome of the rayed Mediterranean limpet Patella caerulea (Linnaeus, 1758).</title>
        <authorList>
            <person name="Anh-Thu Weber A."/>
            <person name="Halstead-Nussloch G."/>
        </authorList>
    </citation>
    <scope>NUCLEOTIDE SEQUENCE [LARGE SCALE GENOMIC DNA]</scope>
    <source>
        <strain evidence="5">AATW-2023a</strain>
        <tissue evidence="5">Whole specimen</tissue>
    </source>
</reference>
<dbReference type="AlphaFoldDB" id="A0AAN8JDE6"/>
<dbReference type="EMBL" id="JAZGQO010000010">
    <property type="protein sequence ID" value="KAK6176026.1"/>
    <property type="molecule type" value="Genomic_DNA"/>
</dbReference>
<dbReference type="PANTHER" id="PTHR33538:SF1">
    <property type="entry name" value="PROTEIN BRAMBLEBERRY"/>
    <property type="match status" value="1"/>
</dbReference>
<dbReference type="SUPFAM" id="SSF58104">
    <property type="entry name" value="Methyl-accepting chemotaxis protein (MCP) signaling domain"/>
    <property type="match status" value="1"/>
</dbReference>
<evidence type="ECO:0000256" key="2">
    <source>
        <dbReference type="SAM" id="MobiDB-lite"/>
    </source>
</evidence>
<feature type="compositionally biased region" description="Low complexity" evidence="2">
    <location>
        <begin position="557"/>
        <end position="575"/>
    </location>
</feature>
<dbReference type="Proteomes" id="UP001347796">
    <property type="component" value="Unassembled WGS sequence"/>
</dbReference>
<organism evidence="5 6">
    <name type="scientific">Patella caerulea</name>
    <name type="common">Rayed Mediterranean limpet</name>
    <dbReference type="NCBI Taxonomy" id="87958"/>
    <lineage>
        <taxon>Eukaryota</taxon>
        <taxon>Metazoa</taxon>
        <taxon>Spiralia</taxon>
        <taxon>Lophotrochozoa</taxon>
        <taxon>Mollusca</taxon>
        <taxon>Gastropoda</taxon>
        <taxon>Patellogastropoda</taxon>
        <taxon>Patelloidea</taxon>
        <taxon>Patellidae</taxon>
        <taxon>Patella</taxon>
    </lineage>
</organism>
<protein>
    <recommendedName>
        <fullName evidence="7">Protein brambleberry</fullName>
    </recommendedName>
</protein>
<keyword evidence="3" id="KW-1133">Transmembrane helix</keyword>
<feature type="region of interest" description="Disordered" evidence="2">
    <location>
        <begin position="550"/>
        <end position="575"/>
    </location>
</feature>
<dbReference type="PANTHER" id="PTHR33538">
    <property type="entry name" value="PROTEIN GAMETE EXPRESSED 1"/>
    <property type="match status" value="1"/>
</dbReference>
<evidence type="ECO:0000256" key="3">
    <source>
        <dbReference type="SAM" id="Phobius"/>
    </source>
</evidence>
<feature type="transmembrane region" description="Helical" evidence="3">
    <location>
        <begin position="369"/>
        <end position="398"/>
    </location>
</feature>
<comment type="caution">
    <text evidence="5">The sequence shown here is derived from an EMBL/GenBank/DDBJ whole genome shotgun (WGS) entry which is preliminary data.</text>
</comment>
<keyword evidence="6" id="KW-1185">Reference proteome</keyword>
<feature type="compositionally biased region" description="Polar residues" evidence="2">
    <location>
        <begin position="500"/>
        <end position="517"/>
    </location>
</feature>
<keyword evidence="1" id="KW-0175">Coiled coil</keyword>
<proteinExistence type="predicted"/>
<feature type="signal peptide" evidence="4">
    <location>
        <begin position="1"/>
        <end position="24"/>
    </location>
</feature>